<reference evidence="1 2" key="1">
    <citation type="journal article" date="2015" name="Nature">
        <title>rRNA introns, odd ribosomes, and small enigmatic genomes across a large radiation of phyla.</title>
        <authorList>
            <person name="Brown C.T."/>
            <person name="Hug L.A."/>
            <person name="Thomas B.C."/>
            <person name="Sharon I."/>
            <person name="Castelle C.J."/>
            <person name="Singh A."/>
            <person name="Wilkins M.J."/>
            <person name="Williams K.H."/>
            <person name="Banfield J.F."/>
        </authorList>
    </citation>
    <scope>NUCLEOTIDE SEQUENCE [LARGE SCALE GENOMIC DNA]</scope>
</reference>
<organism evidence="1 2">
    <name type="scientific">Candidatus Giovannonibacteria bacterium GW2011_GWA2_53_7</name>
    <dbReference type="NCBI Taxonomy" id="1618650"/>
    <lineage>
        <taxon>Bacteria</taxon>
        <taxon>Candidatus Giovannoniibacteriota</taxon>
    </lineage>
</organism>
<comment type="caution">
    <text evidence="1">The sequence shown here is derived from an EMBL/GenBank/DDBJ whole genome shotgun (WGS) entry which is preliminary data.</text>
</comment>
<proteinExistence type="predicted"/>
<name>A0A0G1XWK9_9BACT</name>
<sequence>MDYVRVSVPSGTLPDHVVKSLWKKNAWRSVLVFKKLDAFIAFTMSRADYERWREKMSKDVLEQLQVRTSSSLEQLMKELWKEHVNSALR</sequence>
<dbReference type="EMBL" id="LCRM01000043">
    <property type="protein sequence ID" value="KKW35361.1"/>
    <property type="molecule type" value="Genomic_DNA"/>
</dbReference>
<gene>
    <name evidence="1" type="ORF">UY81_C0043G0003</name>
</gene>
<dbReference type="AlphaFoldDB" id="A0A0G1XWK9"/>
<protein>
    <submittedName>
        <fullName evidence="1">Uncharacterized protein</fullName>
    </submittedName>
</protein>
<accession>A0A0G1XWK9</accession>
<evidence type="ECO:0000313" key="2">
    <source>
        <dbReference type="Proteomes" id="UP000034290"/>
    </source>
</evidence>
<evidence type="ECO:0000313" key="1">
    <source>
        <dbReference type="EMBL" id="KKW35361.1"/>
    </source>
</evidence>
<dbReference type="Proteomes" id="UP000034290">
    <property type="component" value="Unassembled WGS sequence"/>
</dbReference>